<gene>
    <name evidence="1" type="ORF">S01H1_44632</name>
</gene>
<evidence type="ECO:0000313" key="1">
    <source>
        <dbReference type="EMBL" id="GAG08928.1"/>
    </source>
</evidence>
<dbReference type="EMBL" id="BARS01028474">
    <property type="protein sequence ID" value="GAG08928.1"/>
    <property type="molecule type" value="Genomic_DNA"/>
</dbReference>
<sequence>RGRIISYWRGNHDNDRQRCILTRIERRVIAIPAIGVTPSDRRYEAPAVATS</sequence>
<proteinExistence type="predicted"/>
<feature type="non-terminal residue" evidence="1">
    <location>
        <position position="1"/>
    </location>
</feature>
<reference evidence="1" key="1">
    <citation type="journal article" date="2014" name="Front. Microbiol.">
        <title>High frequency of phylogenetically diverse reductive dehalogenase-homologous genes in deep subseafloor sedimentary metagenomes.</title>
        <authorList>
            <person name="Kawai M."/>
            <person name="Futagami T."/>
            <person name="Toyoda A."/>
            <person name="Takaki Y."/>
            <person name="Nishi S."/>
            <person name="Hori S."/>
            <person name="Arai W."/>
            <person name="Tsubouchi T."/>
            <person name="Morono Y."/>
            <person name="Uchiyama I."/>
            <person name="Ito T."/>
            <person name="Fujiyama A."/>
            <person name="Inagaki F."/>
            <person name="Takami H."/>
        </authorList>
    </citation>
    <scope>NUCLEOTIDE SEQUENCE</scope>
    <source>
        <strain evidence="1">Expedition CK06-06</strain>
    </source>
</reference>
<name>X0V8Y3_9ZZZZ</name>
<accession>X0V8Y3</accession>
<protein>
    <submittedName>
        <fullName evidence="1">Uncharacterized protein</fullName>
    </submittedName>
</protein>
<organism evidence="1">
    <name type="scientific">marine sediment metagenome</name>
    <dbReference type="NCBI Taxonomy" id="412755"/>
    <lineage>
        <taxon>unclassified sequences</taxon>
        <taxon>metagenomes</taxon>
        <taxon>ecological metagenomes</taxon>
    </lineage>
</organism>
<dbReference type="AlphaFoldDB" id="X0V8Y3"/>
<comment type="caution">
    <text evidence="1">The sequence shown here is derived from an EMBL/GenBank/DDBJ whole genome shotgun (WGS) entry which is preliminary data.</text>
</comment>